<dbReference type="PROSITE" id="PS50808">
    <property type="entry name" value="ZF_BED"/>
    <property type="match status" value="1"/>
</dbReference>
<dbReference type="GO" id="GO:0008270">
    <property type="term" value="F:zinc ion binding"/>
    <property type="evidence" value="ECO:0007669"/>
    <property type="project" value="UniProtKB-KW"/>
</dbReference>
<name>A0A067CKY7_SAPPC</name>
<evidence type="ECO:0000313" key="7">
    <source>
        <dbReference type="EMBL" id="KDO31168.1"/>
    </source>
</evidence>
<dbReference type="RefSeq" id="XP_012198290.1">
    <property type="nucleotide sequence ID" value="XM_012342900.1"/>
</dbReference>
<organism evidence="7 8">
    <name type="scientific">Saprolegnia parasitica (strain CBS 223.65)</name>
    <dbReference type="NCBI Taxonomy" id="695850"/>
    <lineage>
        <taxon>Eukaryota</taxon>
        <taxon>Sar</taxon>
        <taxon>Stramenopiles</taxon>
        <taxon>Oomycota</taxon>
        <taxon>Saprolegniomycetes</taxon>
        <taxon>Saprolegniales</taxon>
        <taxon>Saprolegniaceae</taxon>
        <taxon>Saprolegnia</taxon>
    </lineage>
</organism>
<dbReference type="GeneID" id="24126760"/>
<dbReference type="EMBL" id="KK583199">
    <property type="protein sequence ID" value="KDO31168.1"/>
    <property type="molecule type" value="Genomic_DNA"/>
</dbReference>
<dbReference type="OMA" id="HNIWEYF"/>
<evidence type="ECO:0000313" key="8">
    <source>
        <dbReference type="Proteomes" id="UP000030745"/>
    </source>
</evidence>
<keyword evidence="1" id="KW-0479">Metal-binding</keyword>
<evidence type="ECO:0000256" key="5">
    <source>
        <dbReference type="SAM" id="MobiDB-lite"/>
    </source>
</evidence>
<proteinExistence type="predicted"/>
<evidence type="ECO:0000259" key="6">
    <source>
        <dbReference type="PROSITE" id="PS50808"/>
    </source>
</evidence>
<dbReference type="OrthoDB" id="68332at2759"/>
<accession>A0A067CKY7</accession>
<keyword evidence="3" id="KW-0862">Zinc</keyword>
<evidence type="ECO:0000256" key="4">
    <source>
        <dbReference type="PROSITE-ProRule" id="PRU00027"/>
    </source>
</evidence>
<protein>
    <recommendedName>
        <fullName evidence="6">BED-type domain-containing protein</fullName>
    </recommendedName>
</protein>
<feature type="compositionally biased region" description="Low complexity" evidence="5">
    <location>
        <begin position="10"/>
        <end position="22"/>
    </location>
</feature>
<feature type="region of interest" description="Disordered" evidence="5">
    <location>
        <begin position="1"/>
        <end position="29"/>
    </location>
</feature>
<dbReference type="KEGG" id="spar:SPRG_04307"/>
<evidence type="ECO:0000256" key="2">
    <source>
        <dbReference type="ARBA" id="ARBA00022771"/>
    </source>
</evidence>
<dbReference type="GO" id="GO:0003677">
    <property type="term" value="F:DNA binding"/>
    <property type="evidence" value="ECO:0007669"/>
    <property type="project" value="InterPro"/>
</dbReference>
<keyword evidence="8" id="KW-1185">Reference proteome</keyword>
<gene>
    <name evidence="7" type="ORF">SPRG_04307</name>
</gene>
<sequence>MMANTYAQAAQLHVPHPQQLHAPAPPMAEKTKVGRKRHNIWEYFQEDGSTNPKRTRCKCKYCGHSFFSDCTRMKKHIISCTNCPDAVRQEVQEEFLQLESVDPSAGRLKRSIAMTDLPPLNNYEAATAPPGAPAYTSKTEANAPLASKKLKVTTPTLLQKTMGEAVWDCFLNIVNDPTTEDRLGMQGVKKMVSIFKQEVHRESLRALLLLACPQPDKLPSISTNRPNGAKFIDAYIRQLQFGLFETVSGPQETV</sequence>
<dbReference type="VEuPathDB" id="FungiDB:SPRG_04307"/>
<dbReference type="InterPro" id="IPR003656">
    <property type="entry name" value="Znf_BED"/>
</dbReference>
<reference evidence="7 8" key="1">
    <citation type="journal article" date="2013" name="PLoS Genet.">
        <title>Distinctive expansion of potential virulence genes in the genome of the oomycete fish pathogen Saprolegnia parasitica.</title>
        <authorList>
            <person name="Jiang R.H."/>
            <person name="de Bruijn I."/>
            <person name="Haas B.J."/>
            <person name="Belmonte R."/>
            <person name="Lobach L."/>
            <person name="Christie J."/>
            <person name="van den Ackerveken G."/>
            <person name="Bottin A."/>
            <person name="Bulone V."/>
            <person name="Diaz-Moreno S.M."/>
            <person name="Dumas B."/>
            <person name="Fan L."/>
            <person name="Gaulin E."/>
            <person name="Govers F."/>
            <person name="Grenville-Briggs L.J."/>
            <person name="Horner N.R."/>
            <person name="Levin J.Z."/>
            <person name="Mammella M."/>
            <person name="Meijer H.J."/>
            <person name="Morris P."/>
            <person name="Nusbaum C."/>
            <person name="Oome S."/>
            <person name="Phillips A.J."/>
            <person name="van Rooyen D."/>
            <person name="Rzeszutek E."/>
            <person name="Saraiva M."/>
            <person name="Secombes C.J."/>
            <person name="Seidl M.F."/>
            <person name="Snel B."/>
            <person name="Stassen J.H."/>
            <person name="Sykes S."/>
            <person name="Tripathy S."/>
            <person name="van den Berg H."/>
            <person name="Vega-Arreguin J.C."/>
            <person name="Wawra S."/>
            <person name="Young S.K."/>
            <person name="Zeng Q."/>
            <person name="Dieguez-Uribeondo J."/>
            <person name="Russ C."/>
            <person name="Tyler B.M."/>
            <person name="van West P."/>
        </authorList>
    </citation>
    <scope>NUCLEOTIDE SEQUENCE [LARGE SCALE GENOMIC DNA]</scope>
    <source>
        <strain evidence="7 8">CBS 223.65</strain>
    </source>
</reference>
<dbReference type="AlphaFoldDB" id="A0A067CKY7"/>
<dbReference type="Proteomes" id="UP000030745">
    <property type="component" value="Unassembled WGS sequence"/>
</dbReference>
<feature type="domain" description="BED-type" evidence="6">
    <location>
        <begin position="35"/>
        <end position="90"/>
    </location>
</feature>
<keyword evidence="2 4" id="KW-0863">Zinc-finger</keyword>
<evidence type="ECO:0000256" key="1">
    <source>
        <dbReference type="ARBA" id="ARBA00022723"/>
    </source>
</evidence>
<evidence type="ECO:0000256" key="3">
    <source>
        <dbReference type="ARBA" id="ARBA00022833"/>
    </source>
</evidence>